<keyword evidence="2" id="KW-1003">Cell membrane</keyword>
<feature type="transmembrane region" description="Helical" evidence="7">
    <location>
        <begin position="135"/>
        <end position="153"/>
    </location>
</feature>
<gene>
    <name evidence="9" type="ORF">A2215_03565</name>
</gene>
<keyword evidence="4" id="KW-0378">Hydrolase</keyword>
<organism evidence="9 10">
    <name type="scientific">Candidatus Berkelbacteria bacterium RIFOXYA2_FULL_43_10</name>
    <dbReference type="NCBI Taxonomy" id="1797472"/>
    <lineage>
        <taxon>Bacteria</taxon>
        <taxon>Candidatus Berkelbacteria</taxon>
    </lineage>
</organism>
<feature type="transmembrane region" description="Helical" evidence="7">
    <location>
        <begin position="32"/>
        <end position="54"/>
    </location>
</feature>
<evidence type="ECO:0000256" key="5">
    <source>
        <dbReference type="ARBA" id="ARBA00022989"/>
    </source>
</evidence>
<evidence type="ECO:0000313" key="9">
    <source>
        <dbReference type="EMBL" id="OGD65436.1"/>
    </source>
</evidence>
<keyword evidence="6 7" id="KW-0472">Membrane</keyword>
<evidence type="ECO:0000256" key="6">
    <source>
        <dbReference type="ARBA" id="ARBA00023136"/>
    </source>
</evidence>
<evidence type="ECO:0000256" key="7">
    <source>
        <dbReference type="SAM" id="Phobius"/>
    </source>
</evidence>
<keyword evidence="3 7" id="KW-0812">Transmembrane</keyword>
<evidence type="ECO:0000259" key="8">
    <source>
        <dbReference type="SMART" id="SM00014"/>
    </source>
</evidence>
<evidence type="ECO:0000256" key="4">
    <source>
        <dbReference type="ARBA" id="ARBA00022801"/>
    </source>
</evidence>
<evidence type="ECO:0000256" key="1">
    <source>
        <dbReference type="ARBA" id="ARBA00004651"/>
    </source>
</evidence>
<name>A0A1F5EDV1_9BACT</name>
<dbReference type="SUPFAM" id="SSF48317">
    <property type="entry name" value="Acid phosphatase/Vanadium-dependent haloperoxidase"/>
    <property type="match status" value="1"/>
</dbReference>
<reference evidence="9 10" key="1">
    <citation type="journal article" date="2016" name="Nat. Commun.">
        <title>Thousands of microbial genomes shed light on interconnected biogeochemical processes in an aquifer system.</title>
        <authorList>
            <person name="Anantharaman K."/>
            <person name="Brown C.T."/>
            <person name="Hug L.A."/>
            <person name="Sharon I."/>
            <person name="Castelle C.J."/>
            <person name="Probst A.J."/>
            <person name="Thomas B.C."/>
            <person name="Singh A."/>
            <person name="Wilkins M.J."/>
            <person name="Karaoz U."/>
            <person name="Brodie E.L."/>
            <person name="Williams K.H."/>
            <person name="Hubbard S.S."/>
            <person name="Banfield J.F."/>
        </authorList>
    </citation>
    <scope>NUCLEOTIDE SEQUENCE [LARGE SCALE GENOMIC DNA]</scope>
</reference>
<proteinExistence type="predicted"/>
<dbReference type="EMBL" id="MEZY01000011">
    <property type="protein sequence ID" value="OGD65436.1"/>
    <property type="molecule type" value="Genomic_DNA"/>
</dbReference>
<comment type="caution">
    <text evidence="9">The sequence shown here is derived from an EMBL/GenBank/DDBJ whole genome shotgun (WGS) entry which is preliminary data.</text>
</comment>
<keyword evidence="5 7" id="KW-1133">Transmembrane helix</keyword>
<evidence type="ECO:0000313" key="10">
    <source>
        <dbReference type="Proteomes" id="UP000178583"/>
    </source>
</evidence>
<protein>
    <recommendedName>
        <fullName evidence="8">Phosphatidic acid phosphatase type 2/haloperoxidase domain-containing protein</fullName>
    </recommendedName>
</protein>
<dbReference type="Gene3D" id="1.20.144.10">
    <property type="entry name" value="Phosphatidic acid phosphatase type 2/haloperoxidase"/>
    <property type="match status" value="1"/>
</dbReference>
<accession>A0A1F5EDV1</accession>
<feature type="transmembrane region" description="Helical" evidence="7">
    <location>
        <begin position="108"/>
        <end position="128"/>
    </location>
</feature>
<dbReference type="GO" id="GO:0005886">
    <property type="term" value="C:plasma membrane"/>
    <property type="evidence" value="ECO:0007669"/>
    <property type="project" value="UniProtKB-SubCell"/>
</dbReference>
<dbReference type="Pfam" id="PF01569">
    <property type="entry name" value="PAP2"/>
    <property type="match status" value="1"/>
</dbReference>
<sequence length="185" mass="20768">MFADFLDKIRTYDFAVYKFFYKDTSADPNLEYFYYFFARYGILIPFFAFIYLIWTKKINALICSFLAMFFGGLVDLLIYLAWKRPRPYVTHASIASDINVSKLNVDSASFPSSHTYIAFAIATSIFLYGHKKLGALLFLVAIGVAIGRIGTGLHYPSDVIAGAFLGIASGIVAYLVVHKAEKSWG</sequence>
<dbReference type="SMART" id="SM00014">
    <property type="entry name" value="acidPPc"/>
    <property type="match status" value="1"/>
</dbReference>
<dbReference type="GO" id="GO:0016787">
    <property type="term" value="F:hydrolase activity"/>
    <property type="evidence" value="ECO:0007669"/>
    <property type="project" value="UniProtKB-KW"/>
</dbReference>
<dbReference type="AlphaFoldDB" id="A0A1F5EDV1"/>
<evidence type="ECO:0000256" key="3">
    <source>
        <dbReference type="ARBA" id="ARBA00022692"/>
    </source>
</evidence>
<dbReference type="STRING" id="1797472.A2215_03565"/>
<feature type="transmembrane region" description="Helical" evidence="7">
    <location>
        <begin position="61"/>
        <end position="82"/>
    </location>
</feature>
<dbReference type="InterPro" id="IPR000326">
    <property type="entry name" value="PAP2/HPO"/>
</dbReference>
<dbReference type="Proteomes" id="UP000178583">
    <property type="component" value="Unassembled WGS sequence"/>
</dbReference>
<comment type="subcellular location">
    <subcellularLocation>
        <location evidence="1">Cell membrane</location>
        <topology evidence="1">Multi-pass membrane protein</topology>
    </subcellularLocation>
</comment>
<dbReference type="PANTHER" id="PTHR14969">
    <property type="entry name" value="SPHINGOSINE-1-PHOSPHATE PHOSPHOHYDROLASE"/>
    <property type="match status" value="1"/>
</dbReference>
<feature type="transmembrane region" description="Helical" evidence="7">
    <location>
        <begin position="159"/>
        <end position="177"/>
    </location>
</feature>
<feature type="domain" description="Phosphatidic acid phosphatase type 2/haloperoxidase" evidence="8">
    <location>
        <begin position="60"/>
        <end position="174"/>
    </location>
</feature>
<dbReference type="PANTHER" id="PTHR14969:SF62">
    <property type="entry name" value="DECAPRENYLPHOSPHORYL-5-PHOSPHORIBOSE PHOSPHATASE RV3807C-RELATED"/>
    <property type="match status" value="1"/>
</dbReference>
<evidence type="ECO:0000256" key="2">
    <source>
        <dbReference type="ARBA" id="ARBA00022475"/>
    </source>
</evidence>
<dbReference type="InterPro" id="IPR036938">
    <property type="entry name" value="PAP2/HPO_sf"/>
</dbReference>